<dbReference type="SUPFAM" id="SSF53623">
    <property type="entry name" value="MurD-like peptide ligases, catalytic domain"/>
    <property type="match status" value="1"/>
</dbReference>
<dbReference type="Proteomes" id="UP000216446">
    <property type="component" value="Unassembled WGS sequence"/>
</dbReference>
<sequence>MKLTDTRRLTGPSLLLDGPGAIAEVACEDAQARPLADAWETHLRALCRAVGWPAPHTAVRIYSGGASLAFAAPTDALYAATEINETAVGAAVATLGGDAAAALEGTGQMHPTGDLIASVRDEQNPALLALEQASGPRGVPFLWDDDEASVGLGAGSQTWPVTALPSPEAISWDAVRGIPTCIITGTNGKSTTARMVGAVVRASGAVPGMTSTDGVVVGSEMVERGDYSGPGGARTALRDRRVEVGVLEVARGGILRRGLGLPNASAVAVNNVDEDHLGDYGIDTVPQLAEVKFVVAKALGEGGALVTNWDDAHCRREGQRLAGPLAQRGAHIVWTGMTPEALPEGPAVSVVGGWVVRRGASGGWTRVVEVTEIPAARGGAAKYNVRNALTATGLSHALGIADEHIARGLGDFASDVETNPGRGNVFRVNGATAWIDFAHNAHGLRALVETVQALPATRRLVQMSHAGDRSDREIRAIAHTLHALDAAQYVVADMPDYLRGREPGEIPALQRDTLLGLGVSPEAIQEAPDPASGVRQALAWAEPGDVLMLMVLARREEAIRAIREAGGVPA</sequence>
<dbReference type="AlphaFoldDB" id="A0A259TVV4"/>
<evidence type="ECO:0000259" key="2">
    <source>
        <dbReference type="Pfam" id="PF08245"/>
    </source>
</evidence>
<dbReference type="RefSeq" id="WP_094545450.1">
    <property type="nucleotide sequence ID" value="NZ_MQWB01000001.1"/>
</dbReference>
<dbReference type="InterPro" id="IPR036615">
    <property type="entry name" value="Mur_ligase_C_dom_sf"/>
</dbReference>
<evidence type="ECO:0000313" key="4">
    <source>
        <dbReference type="Proteomes" id="UP000216446"/>
    </source>
</evidence>
<feature type="domain" description="Mur ligase central" evidence="2">
    <location>
        <begin position="183"/>
        <end position="316"/>
    </location>
</feature>
<dbReference type="Gene3D" id="3.90.190.20">
    <property type="entry name" value="Mur ligase, C-terminal domain"/>
    <property type="match status" value="1"/>
</dbReference>
<dbReference type="OrthoDB" id="9803907at2"/>
<accession>A0A259TVV4</accession>
<dbReference type="EMBL" id="MQWB01000001">
    <property type="protein sequence ID" value="OZC01830.1"/>
    <property type="molecule type" value="Genomic_DNA"/>
</dbReference>
<dbReference type="InterPro" id="IPR036565">
    <property type="entry name" value="Mur-like_cat_sf"/>
</dbReference>
<reference evidence="3 4" key="1">
    <citation type="submission" date="2016-11" db="EMBL/GenBank/DDBJ databases">
        <title>Study of marine rhodopsin-containing bacteria.</title>
        <authorList>
            <person name="Yoshizawa S."/>
            <person name="Kumagai Y."/>
            <person name="Kogure K."/>
        </authorList>
    </citation>
    <scope>NUCLEOTIDE SEQUENCE [LARGE SCALE GENOMIC DNA]</scope>
    <source>
        <strain evidence="3 4">SG-29</strain>
    </source>
</reference>
<protein>
    <submittedName>
        <fullName evidence="3">Uncharacterized protein</fullName>
    </submittedName>
</protein>
<comment type="caution">
    <text evidence="3">The sequence shown here is derived from an EMBL/GenBank/DDBJ whole genome shotgun (WGS) entry which is preliminary data.</text>
</comment>
<evidence type="ECO:0000259" key="1">
    <source>
        <dbReference type="Pfam" id="PF02875"/>
    </source>
</evidence>
<dbReference type="PANTHER" id="PTHR23135">
    <property type="entry name" value="MUR LIGASE FAMILY MEMBER"/>
    <property type="match status" value="1"/>
</dbReference>
<keyword evidence="4" id="KW-1185">Reference proteome</keyword>
<evidence type="ECO:0000313" key="3">
    <source>
        <dbReference type="EMBL" id="OZC01830.1"/>
    </source>
</evidence>
<dbReference type="Gene3D" id="3.40.1190.10">
    <property type="entry name" value="Mur-like, catalytic domain"/>
    <property type="match status" value="1"/>
</dbReference>
<name>A0A259TVV4_9BACT</name>
<dbReference type="GO" id="GO:0016881">
    <property type="term" value="F:acid-amino acid ligase activity"/>
    <property type="evidence" value="ECO:0007669"/>
    <property type="project" value="InterPro"/>
</dbReference>
<dbReference type="InterPro" id="IPR013221">
    <property type="entry name" value="Mur_ligase_cen"/>
</dbReference>
<dbReference type="InterPro" id="IPR004101">
    <property type="entry name" value="Mur_ligase_C"/>
</dbReference>
<organism evidence="3 4">
    <name type="scientific">Rubricoccus marinus</name>
    <dbReference type="NCBI Taxonomy" id="716817"/>
    <lineage>
        <taxon>Bacteria</taxon>
        <taxon>Pseudomonadati</taxon>
        <taxon>Rhodothermota</taxon>
        <taxon>Rhodothermia</taxon>
        <taxon>Rhodothermales</taxon>
        <taxon>Rubricoccaceae</taxon>
        <taxon>Rubricoccus</taxon>
    </lineage>
</organism>
<gene>
    <name evidence="3" type="ORF">BSZ36_01795</name>
</gene>
<feature type="domain" description="Mur ligase C-terminal" evidence="1">
    <location>
        <begin position="421"/>
        <end position="550"/>
    </location>
</feature>
<dbReference type="PANTHER" id="PTHR23135:SF18">
    <property type="entry name" value="CYANOPHYCIN SYNTHETASE"/>
    <property type="match status" value="1"/>
</dbReference>
<dbReference type="GO" id="GO:0005524">
    <property type="term" value="F:ATP binding"/>
    <property type="evidence" value="ECO:0007669"/>
    <property type="project" value="InterPro"/>
</dbReference>
<proteinExistence type="predicted"/>
<dbReference type="Pfam" id="PF08245">
    <property type="entry name" value="Mur_ligase_M"/>
    <property type="match status" value="1"/>
</dbReference>
<dbReference type="Pfam" id="PF02875">
    <property type="entry name" value="Mur_ligase_C"/>
    <property type="match status" value="1"/>
</dbReference>
<dbReference type="SUPFAM" id="SSF53244">
    <property type="entry name" value="MurD-like peptide ligases, peptide-binding domain"/>
    <property type="match status" value="1"/>
</dbReference>
<dbReference type="InParanoid" id="A0A259TVV4"/>